<dbReference type="AlphaFoldDB" id="A0A1Y1HYR2"/>
<dbReference type="Pfam" id="PF02536">
    <property type="entry name" value="mTERF"/>
    <property type="match status" value="1"/>
</dbReference>
<evidence type="ECO:0000256" key="2">
    <source>
        <dbReference type="ARBA" id="ARBA00022472"/>
    </source>
</evidence>
<protein>
    <recommendedName>
        <fullName evidence="5">Rhodanese domain-containing protein</fullName>
    </recommendedName>
</protein>
<accession>A0A1Y1HYR2</accession>
<evidence type="ECO:0000256" key="1">
    <source>
        <dbReference type="ARBA" id="ARBA00007692"/>
    </source>
</evidence>
<evidence type="ECO:0000256" key="4">
    <source>
        <dbReference type="SAM" id="MobiDB-lite"/>
    </source>
</evidence>
<dbReference type="PANTHER" id="PTHR13068">
    <property type="entry name" value="CGI-12 PROTEIN-RELATED"/>
    <property type="match status" value="1"/>
</dbReference>
<dbReference type="GO" id="GO:0003676">
    <property type="term" value="F:nucleic acid binding"/>
    <property type="evidence" value="ECO:0007669"/>
    <property type="project" value="InterPro"/>
</dbReference>
<gene>
    <name evidence="6" type="ORF">KFL_000870120</name>
</gene>
<feature type="compositionally biased region" description="Acidic residues" evidence="4">
    <location>
        <begin position="314"/>
        <end position="336"/>
    </location>
</feature>
<reference evidence="6 7" key="1">
    <citation type="journal article" date="2014" name="Nat. Commun.">
        <title>Klebsormidium flaccidum genome reveals primary factors for plant terrestrial adaptation.</title>
        <authorList>
            <person name="Hori K."/>
            <person name="Maruyama F."/>
            <person name="Fujisawa T."/>
            <person name="Togashi T."/>
            <person name="Yamamoto N."/>
            <person name="Seo M."/>
            <person name="Sato S."/>
            <person name="Yamada T."/>
            <person name="Mori H."/>
            <person name="Tajima N."/>
            <person name="Moriyama T."/>
            <person name="Ikeuchi M."/>
            <person name="Watanabe M."/>
            <person name="Wada H."/>
            <person name="Kobayashi K."/>
            <person name="Saito M."/>
            <person name="Masuda T."/>
            <person name="Sasaki-Sekimoto Y."/>
            <person name="Mashiguchi K."/>
            <person name="Awai K."/>
            <person name="Shimojima M."/>
            <person name="Masuda S."/>
            <person name="Iwai M."/>
            <person name="Nobusawa T."/>
            <person name="Narise T."/>
            <person name="Kondo S."/>
            <person name="Saito H."/>
            <person name="Sato R."/>
            <person name="Murakawa M."/>
            <person name="Ihara Y."/>
            <person name="Oshima-Yamada Y."/>
            <person name="Ohtaka K."/>
            <person name="Satoh M."/>
            <person name="Sonobe K."/>
            <person name="Ishii M."/>
            <person name="Ohtani R."/>
            <person name="Kanamori-Sato M."/>
            <person name="Honoki R."/>
            <person name="Miyazaki D."/>
            <person name="Mochizuki H."/>
            <person name="Umetsu J."/>
            <person name="Higashi K."/>
            <person name="Shibata D."/>
            <person name="Kamiya Y."/>
            <person name="Sato N."/>
            <person name="Nakamura Y."/>
            <person name="Tabata S."/>
            <person name="Ida S."/>
            <person name="Kurokawa K."/>
            <person name="Ohta H."/>
        </authorList>
    </citation>
    <scope>NUCLEOTIDE SEQUENCE [LARGE SCALE GENOMIC DNA]</scope>
    <source>
        <strain evidence="6 7">NIES-2285</strain>
    </source>
</reference>
<keyword evidence="2" id="KW-0805">Transcription regulation</keyword>
<keyword evidence="2" id="KW-0806">Transcription termination</keyword>
<feature type="domain" description="Rhodanese" evidence="5">
    <location>
        <begin position="36"/>
        <end position="65"/>
    </location>
</feature>
<feature type="compositionally biased region" description="Basic and acidic residues" evidence="4">
    <location>
        <begin position="114"/>
        <end position="123"/>
    </location>
</feature>
<dbReference type="InterPro" id="IPR001763">
    <property type="entry name" value="Rhodanese-like_dom"/>
</dbReference>
<keyword evidence="3" id="KW-0809">Transit peptide</keyword>
<dbReference type="SMART" id="SM00733">
    <property type="entry name" value="Mterf"/>
    <property type="match status" value="5"/>
</dbReference>
<dbReference type="InterPro" id="IPR003690">
    <property type="entry name" value="MTERF"/>
</dbReference>
<evidence type="ECO:0000313" key="7">
    <source>
        <dbReference type="Proteomes" id="UP000054558"/>
    </source>
</evidence>
<dbReference type="EMBL" id="DF237036">
    <property type="protein sequence ID" value="GAQ81677.1"/>
    <property type="molecule type" value="Genomic_DNA"/>
</dbReference>
<dbReference type="PANTHER" id="PTHR13068:SF173">
    <property type="entry name" value="EMB|CAB62602.1"/>
    <property type="match status" value="1"/>
</dbReference>
<sequence length="800" mass="90246">MACTWASSTCAPGGSLCTSPHVGGIKSGLRKGGDFRSFESADLSTAHHVTGGWDTWQHANGPTWRRLDQASRPCALTIVCAKNKPRKRGPGTGGFYTPNRRPLAPRPRPPKKVKPPELERDSDAPPAALDLTKFKWTARNEGGGEEEKDALLTPQDILNRMDEFGIDSVDDDTFVRVMGGNDSGGDPFWENYNKAAAPKYDGEWSLRRARELKKRERVVRRKGGVTTKVPGPGEAPSRGGVRKPRETVDGALVRVAESDGPGGGEEDSGSESEWGVGDETFAAIQREFGADLDEMQGYDTDSDGGDSESGGTETVEEEGERAEAEWDEIQNPDDVDLSGYAEGVLKSQEHRERQKLEAEEKKRAQTPPDMRRILAMPEAAPPDPAAWEFADENGYLTQDSDEHEDIEYDSQVGFSVEWFHNKLGYNDVFKSAFPEEQQSLAREVLAQHLKGFRKMEPGLADFVATRCSGFLDHEMLTKPPKGSPAEGEPDLVKRMELRLRALTKFDFLWAYFEALGLDQERTKLGVMFQPVTMTVPLAHRAITYLREGLGFKDKEIHAVIVDSPHLLRWQPDAYRKRREFFAFVGWDEKKLIQQDPAAYSKDVENQLKPMYELLERRGVKDVKRSWKEAPIIFGKNTLQSMETKLELLLAEGFTPDDVNSFVVTEPDSLALNIEKTLPPLVKILKKWGFTERQRVDVLAGWPEVFEQRRIFFNDRLKFLIEENGRTPAEIATWPQVMWYDVVGRLEPCFNLAMRYGYLDKDLEYILQPPEEVFSSQRHLHPWLGDPKEIVDDVVKNGLMV</sequence>
<name>A0A1Y1HYR2_KLENI</name>
<feature type="region of interest" description="Disordered" evidence="4">
    <location>
        <begin position="85"/>
        <end position="129"/>
    </location>
</feature>
<feature type="region of interest" description="Disordered" evidence="4">
    <location>
        <begin position="217"/>
        <end position="367"/>
    </location>
</feature>
<evidence type="ECO:0000259" key="5">
    <source>
        <dbReference type="PROSITE" id="PS50206"/>
    </source>
</evidence>
<feature type="compositionally biased region" description="Basic and acidic residues" evidence="4">
    <location>
        <begin position="347"/>
        <end position="363"/>
    </location>
</feature>
<dbReference type="GO" id="GO:0006353">
    <property type="term" value="P:DNA-templated transcription termination"/>
    <property type="evidence" value="ECO:0007669"/>
    <property type="project" value="UniProtKB-KW"/>
</dbReference>
<dbReference type="Proteomes" id="UP000054558">
    <property type="component" value="Unassembled WGS sequence"/>
</dbReference>
<dbReference type="Gene3D" id="1.25.70.10">
    <property type="entry name" value="Transcription termination factor 3, mitochondrial"/>
    <property type="match status" value="1"/>
</dbReference>
<keyword evidence="2" id="KW-0804">Transcription</keyword>
<dbReference type="STRING" id="105231.A0A1Y1HYR2"/>
<comment type="similarity">
    <text evidence="1">Belongs to the mTERF family.</text>
</comment>
<evidence type="ECO:0000256" key="3">
    <source>
        <dbReference type="ARBA" id="ARBA00022946"/>
    </source>
</evidence>
<organism evidence="6 7">
    <name type="scientific">Klebsormidium nitens</name>
    <name type="common">Green alga</name>
    <name type="synonym">Ulothrix nitens</name>
    <dbReference type="NCBI Taxonomy" id="105231"/>
    <lineage>
        <taxon>Eukaryota</taxon>
        <taxon>Viridiplantae</taxon>
        <taxon>Streptophyta</taxon>
        <taxon>Klebsormidiophyceae</taxon>
        <taxon>Klebsormidiales</taxon>
        <taxon>Klebsormidiaceae</taxon>
        <taxon>Klebsormidium</taxon>
    </lineage>
</organism>
<proteinExistence type="inferred from homology"/>
<evidence type="ECO:0000313" key="6">
    <source>
        <dbReference type="EMBL" id="GAQ81677.1"/>
    </source>
</evidence>
<feature type="compositionally biased region" description="Acidic residues" evidence="4">
    <location>
        <begin position="290"/>
        <end position="306"/>
    </location>
</feature>
<keyword evidence="7" id="KW-1185">Reference proteome</keyword>
<dbReference type="InterPro" id="IPR038538">
    <property type="entry name" value="MTERF_sf"/>
</dbReference>
<dbReference type="PROSITE" id="PS50206">
    <property type="entry name" value="RHODANESE_3"/>
    <property type="match status" value="1"/>
</dbReference>